<comment type="caution">
    <text evidence="1">The sequence shown here is derived from an EMBL/GenBank/DDBJ whole genome shotgun (WGS) entry which is preliminary data.</text>
</comment>
<accession>A0AAE1RW92</accession>
<organism evidence="1 2">
    <name type="scientific">Anisodus tanguticus</name>
    <dbReference type="NCBI Taxonomy" id="243964"/>
    <lineage>
        <taxon>Eukaryota</taxon>
        <taxon>Viridiplantae</taxon>
        <taxon>Streptophyta</taxon>
        <taxon>Embryophyta</taxon>
        <taxon>Tracheophyta</taxon>
        <taxon>Spermatophyta</taxon>
        <taxon>Magnoliopsida</taxon>
        <taxon>eudicotyledons</taxon>
        <taxon>Gunneridae</taxon>
        <taxon>Pentapetalae</taxon>
        <taxon>asterids</taxon>
        <taxon>lamiids</taxon>
        <taxon>Solanales</taxon>
        <taxon>Solanaceae</taxon>
        <taxon>Solanoideae</taxon>
        <taxon>Hyoscyameae</taxon>
        <taxon>Anisodus</taxon>
    </lineage>
</organism>
<evidence type="ECO:0008006" key="3">
    <source>
        <dbReference type="Google" id="ProtNLM"/>
    </source>
</evidence>
<name>A0AAE1RW92_9SOLA</name>
<proteinExistence type="predicted"/>
<evidence type="ECO:0000313" key="2">
    <source>
        <dbReference type="Proteomes" id="UP001291623"/>
    </source>
</evidence>
<reference evidence="1" key="1">
    <citation type="submission" date="2023-12" db="EMBL/GenBank/DDBJ databases">
        <title>Genome assembly of Anisodus tanguticus.</title>
        <authorList>
            <person name="Wang Y.-J."/>
        </authorList>
    </citation>
    <scope>NUCLEOTIDE SEQUENCE</scope>
    <source>
        <strain evidence="1">KB-2021</strain>
        <tissue evidence="1">Leaf</tissue>
    </source>
</reference>
<gene>
    <name evidence="1" type="ORF">RND71_024024</name>
</gene>
<evidence type="ECO:0000313" key="1">
    <source>
        <dbReference type="EMBL" id="KAK4358414.1"/>
    </source>
</evidence>
<sequence length="300" mass="33639">MRKVRGRVGPQESIVIVDGAYALHARLWSLLDIRVAVVGGVHFSLLSKVQYDIGESCPLDSLIDSIFPCSGSISNQTFIMLRLELTTVLCHRLESQSTSSNAKVSFIEMYLRPPSVSEEARINDWIKVGRMTLGYNVVVSYKRASTSVIEGNFSLSLETIDTLGETYMMVGAEASRMGVNGPWNTKSYLEMILERKGRLLDAVLLLFWVPRLYTPPLSNAPNAVLASNQERLITAPKPLRVSSNLVNRLEDLSQPWTRSPREVQNGTCVSNMAFCFTRMTRSSTCSWLCYWYFCLTGSKQ</sequence>
<protein>
    <recommendedName>
        <fullName evidence="3">Phosphoribulokinase/uridine kinase domain-containing protein</fullName>
    </recommendedName>
</protein>
<dbReference type="EMBL" id="JAVYJV010000012">
    <property type="protein sequence ID" value="KAK4358414.1"/>
    <property type="molecule type" value="Genomic_DNA"/>
</dbReference>
<dbReference type="Proteomes" id="UP001291623">
    <property type="component" value="Unassembled WGS sequence"/>
</dbReference>
<dbReference type="AlphaFoldDB" id="A0AAE1RW92"/>
<keyword evidence="2" id="KW-1185">Reference proteome</keyword>